<evidence type="ECO:0000256" key="1">
    <source>
        <dbReference type="SAM" id="MobiDB-lite"/>
    </source>
</evidence>
<keyword evidence="3" id="KW-1185">Reference proteome</keyword>
<feature type="region of interest" description="Disordered" evidence="1">
    <location>
        <begin position="50"/>
        <end position="80"/>
    </location>
</feature>
<evidence type="ECO:0000313" key="3">
    <source>
        <dbReference type="Proteomes" id="UP001500893"/>
    </source>
</evidence>
<organism evidence="2 3">
    <name type="scientific">Streptomyces rameus</name>
    <dbReference type="NCBI Taxonomy" id="68261"/>
    <lineage>
        <taxon>Bacteria</taxon>
        <taxon>Bacillati</taxon>
        <taxon>Actinomycetota</taxon>
        <taxon>Actinomycetes</taxon>
        <taxon>Kitasatosporales</taxon>
        <taxon>Streptomycetaceae</taxon>
        <taxon>Streptomyces</taxon>
    </lineage>
</organism>
<protein>
    <submittedName>
        <fullName evidence="2">Uncharacterized protein</fullName>
    </submittedName>
</protein>
<accession>A0ABP6MW07</accession>
<proteinExistence type="predicted"/>
<dbReference type="Proteomes" id="UP001500893">
    <property type="component" value="Unassembled WGS sequence"/>
</dbReference>
<sequence>MVPAAGATPPRARDPRLNNSGPTWRSGRGLEFVQTGKRCPARIVLDDPVKGGRTHRAVAGRRRESRVPGNRQRHAEEEGK</sequence>
<name>A0ABP6MW07_9ACTN</name>
<comment type="caution">
    <text evidence="2">The sequence shown here is derived from an EMBL/GenBank/DDBJ whole genome shotgun (WGS) entry which is preliminary data.</text>
</comment>
<dbReference type="EMBL" id="BAAAVM010000013">
    <property type="protein sequence ID" value="GAA3128089.1"/>
    <property type="molecule type" value="Genomic_DNA"/>
</dbReference>
<feature type="region of interest" description="Disordered" evidence="1">
    <location>
        <begin position="1"/>
        <end position="28"/>
    </location>
</feature>
<reference evidence="3" key="1">
    <citation type="journal article" date="2019" name="Int. J. Syst. Evol. Microbiol.">
        <title>The Global Catalogue of Microorganisms (GCM) 10K type strain sequencing project: providing services to taxonomists for standard genome sequencing and annotation.</title>
        <authorList>
            <consortium name="The Broad Institute Genomics Platform"/>
            <consortium name="The Broad Institute Genome Sequencing Center for Infectious Disease"/>
            <person name="Wu L."/>
            <person name="Ma J."/>
        </authorList>
    </citation>
    <scope>NUCLEOTIDE SEQUENCE [LARGE SCALE GENOMIC DNA]</scope>
    <source>
        <strain evidence="3">JCM 11574</strain>
    </source>
</reference>
<evidence type="ECO:0000313" key="2">
    <source>
        <dbReference type="EMBL" id="GAA3128089.1"/>
    </source>
</evidence>
<gene>
    <name evidence="2" type="ORF">GCM10010521_13140</name>
</gene>